<keyword evidence="2" id="KW-1133">Transmembrane helix</keyword>
<dbReference type="EMBL" id="CP129113">
    <property type="protein sequence ID" value="WLV24123.1"/>
    <property type="molecule type" value="Genomic_DNA"/>
</dbReference>
<evidence type="ECO:0000313" key="4">
    <source>
        <dbReference type="EMBL" id="WLV24123.1"/>
    </source>
</evidence>
<evidence type="ECO:0000256" key="1">
    <source>
        <dbReference type="ARBA" id="ARBA00005801"/>
    </source>
</evidence>
<dbReference type="InterPro" id="IPR000045">
    <property type="entry name" value="Prepilin_IV_endopep_pep"/>
</dbReference>
<dbReference type="Proteomes" id="UP001180087">
    <property type="component" value="Chromosome"/>
</dbReference>
<feature type="transmembrane region" description="Helical" evidence="2">
    <location>
        <begin position="113"/>
        <end position="128"/>
    </location>
</feature>
<dbReference type="EC" id="3.4.23.-" evidence="4"/>
<dbReference type="Gene3D" id="1.20.120.1220">
    <property type="match status" value="1"/>
</dbReference>
<comment type="similarity">
    <text evidence="1">Belongs to the peptidase A24 family.</text>
</comment>
<dbReference type="PANTHER" id="PTHR30487">
    <property type="entry name" value="TYPE 4 PREPILIN-LIKE PROTEINS LEADER PEPTIDE-PROCESSING ENZYME"/>
    <property type="match status" value="1"/>
</dbReference>
<dbReference type="InterPro" id="IPR050882">
    <property type="entry name" value="Prepilin_peptidase/N-MTase"/>
</dbReference>
<name>A0ABY9KX10_9BACI</name>
<organism evidence="4 5">
    <name type="scientific">Aciduricibacillus chroicocephali</name>
    <dbReference type="NCBI Taxonomy" id="3054939"/>
    <lineage>
        <taxon>Bacteria</taxon>
        <taxon>Bacillati</taxon>
        <taxon>Bacillota</taxon>
        <taxon>Bacilli</taxon>
        <taxon>Bacillales</taxon>
        <taxon>Bacillaceae</taxon>
        <taxon>Aciduricibacillus</taxon>
    </lineage>
</organism>
<dbReference type="GO" id="GO:0016787">
    <property type="term" value="F:hydrolase activity"/>
    <property type="evidence" value="ECO:0007669"/>
    <property type="project" value="UniProtKB-KW"/>
</dbReference>
<keyword evidence="4" id="KW-0378">Hydrolase</keyword>
<dbReference type="PANTHER" id="PTHR30487:SF0">
    <property type="entry name" value="PREPILIN LEADER PEPTIDASE_N-METHYLTRANSFERASE-RELATED"/>
    <property type="match status" value="1"/>
</dbReference>
<evidence type="ECO:0000256" key="2">
    <source>
        <dbReference type="SAM" id="Phobius"/>
    </source>
</evidence>
<feature type="transmembrane region" description="Helical" evidence="2">
    <location>
        <begin position="134"/>
        <end position="154"/>
    </location>
</feature>
<dbReference type="Pfam" id="PF01478">
    <property type="entry name" value="Peptidase_A24"/>
    <property type="match status" value="1"/>
</dbReference>
<feature type="transmembrane region" description="Helical" evidence="2">
    <location>
        <begin position="166"/>
        <end position="199"/>
    </location>
</feature>
<feature type="transmembrane region" description="Helical" evidence="2">
    <location>
        <begin position="211"/>
        <end position="233"/>
    </location>
</feature>
<keyword evidence="5" id="KW-1185">Reference proteome</keyword>
<sequence>MDILNLTTFLLIGLALGYYADCVGARLASFYENGEEVGPQLSKKQGWLLFIRLNFEVKGKLRRTILSVTSGLLAILAYSVHGYSAELIVSLALLTMLIMIFTTDLLSMVIPNRVLLLFLPIFIVLRILEPLDPWWSAFAGGAIGYFIIFIIILVSRGGMGAGDMKLFGVLGIVLGWKEVLLAFFLACLFGAVIGLIMQMTGRTERKQAIPFGPYIVFGTLIAYFFGSPILEFYGGFIG</sequence>
<accession>A0ABY9KX10</accession>
<keyword evidence="2" id="KW-0472">Membrane</keyword>
<dbReference type="RefSeq" id="WP_348026834.1">
    <property type="nucleotide sequence ID" value="NZ_CP129113.1"/>
</dbReference>
<gene>
    <name evidence="4" type="ORF">QR721_10805</name>
</gene>
<feature type="domain" description="Prepilin type IV endopeptidase peptidase" evidence="3">
    <location>
        <begin position="92"/>
        <end position="195"/>
    </location>
</feature>
<protein>
    <submittedName>
        <fullName evidence="4">A24 family peptidase</fullName>
        <ecNumber evidence="4">3.4.23.-</ecNumber>
    </submittedName>
</protein>
<reference evidence="4" key="1">
    <citation type="submission" date="2023-06" db="EMBL/GenBank/DDBJ databases">
        <title>A Treasure from Seagulls: Isolation and Description of Aciduricobacillus qingdaonensis gen. nov., sp. nov., a Rare Obligately Uric Acid-utilizing Member in the Family Bacillaceae.</title>
        <authorList>
            <person name="Liu W."/>
            <person name="Wang B."/>
        </authorList>
    </citation>
    <scope>NUCLEOTIDE SEQUENCE</scope>
    <source>
        <strain evidence="4">44XB</strain>
    </source>
</reference>
<keyword evidence="2" id="KW-0812">Transmembrane</keyword>
<evidence type="ECO:0000259" key="3">
    <source>
        <dbReference type="Pfam" id="PF01478"/>
    </source>
</evidence>
<evidence type="ECO:0000313" key="5">
    <source>
        <dbReference type="Proteomes" id="UP001180087"/>
    </source>
</evidence>
<proteinExistence type="inferred from homology"/>